<organism evidence="1 2">
    <name type="scientific">Blastomyces parvus</name>
    <dbReference type="NCBI Taxonomy" id="2060905"/>
    <lineage>
        <taxon>Eukaryota</taxon>
        <taxon>Fungi</taxon>
        <taxon>Dikarya</taxon>
        <taxon>Ascomycota</taxon>
        <taxon>Pezizomycotina</taxon>
        <taxon>Eurotiomycetes</taxon>
        <taxon>Eurotiomycetidae</taxon>
        <taxon>Onygenales</taxon>
        <taxon>Ajellomycetaceae</taxon>
        <taxon>Blastomyces</taxon>
    </lineage>
</organism>
<protein>
    <recommendedName>
        <fullName evidence="3">F-box domain-containing protein</fullName>
    </recommendedName>
</protein>
<evidence type="ECO:0000313" key="2">
    <source>
        <dbReference type="Proteomes" id="UP000224080"/>
    </source>
</evidence>
<dbReference type="OrthoDB" id="4461187at2759"/>
<keyword evidence="2" id="KW-1185">Reference proteome</keyword>
<sequence>MPKLRAFIWDSQFAPTQKLISMVARSGRMEYLQLRVATDSSPTPYFHPTLKFGGYSKLRFLDIIDVKITSALQSVGNALFSTEQLSELATWADEDVILSLDVIFAGWPGPKTLNLKALDLRRFSNLDDYNAFWEGAAAAGMRPTTLRTNLISEGLTDFICSCNGLEVFLLTTCVLPRHVPPISTFLETIINEHFKSLRVLAIHAQGPDESEYLLDRKLLTSLSRCTKLEELGFKILEQSQADVHLVFQLPLLRALHISFASDLSFDMQKLNHLKLQKLVAECLSNMAQHHLKYIAFDEGIVYAILINPLRWHVRSNLGGYIRDTVIFREKMFDWVSAIK</sequence>
<dbReference type="STRING" id="2060905.A0A2B7WHV2"/>
<reference evidence="1 2" key="1">
    <citation type="submission" date="2017-10" db="EMBL/GenBank/DDBJ databases">
        <title>Comparative genomics in systemic dimorphic fungi from Ajellomycetaceae.</title>
        <authorList>
            <person name="Munoz J.F."/>
            <person name="Mcewen J.G."/>
            <person name="Clay O.K."/>
            <person name="Cuomo C.A."/>
        </authorList>
    </citation>
    <scope>NUCLEOTIDE SEQUENCE [LARGE SCALE GENOMIC DNA]</scope>
    <source>
        <strain evidence="1 2">UAMH130</strain>
    </source>
</reference>
<accession>A0A2B7WHV2</accession>
<dbReference type="AlphaFoldDB" id="A0A2B7WHV2"/>
<gene>
    <name evidence="1" type="ORF">GX51_06526</name>
</gene>
<dbReference type="EMBL" id="PDNC01000109">
    <property type="protein sequence ID" value="PGG98943.1"/>
    <property type="molecule type" value="Genomic_DNA"/>
</dbReference>
<evidence type="ECO:0000313" key="1">
    <source>
        <dbReference type="EMBL" id="PGG98943.1"/>
    </source>
</evidence>
<proteinExistence type="predicted"/>
<dbReference type="Proteomes" id="UP000224080">
    <property type="component" value="Unassembled WGS sequence"/>
</dbReference>
<dbReference type="SUPFAM" id="SSF52047">
    <property type="entry name" value="RNI-like"/>
    <property type="match status" value="1"/>
</dbReference>
<comment type="caution">
    <text evidence="1">The sequence shown here is derived from an EMBL/GenBank/DDBJ whole genome shotgun (WGS) entry which is preliminary data.</text>
</comment>
<evidence type="ECO:0008006" key="3">
    <source>
        <dbReference type="Google" id="ProtNLM"/>
    </source>
</evidence>
<name>A0A2B7WHV2_9EURO</name>